<dbReference type="AlphaFoldDB" id="A0AAV4QB74"/>
<name>A0AAV4QB74_CAEEX</name>
<gene>
    <name evidence="1" type="ORF">CEXT_704331</name>
</gene>
<evidence type="ECO:0000313" key="2">
    <source>
        <dbReference type="Proteomes" id="UP001054945"/>
    </source>
</evidence>
<protein>
    <recommendedName>
        <fullName evidence="3">Transposase</fullName>
    </recommendedName>
</protein>
<organism evidence="1 2">
    <name type="scientific">Caerostris extrusa</name>
    <name type="common">Bark spider</name>
    <name type="synonym">Caerostris bankana</name>
    <dbReference type="NCBI Taxonomy" id="172846"/>
    <lineage>
        <taxon>Eukaryota</taxon>
        <taxon>Metazoa</taxon>
        <taxon>Ecdysozoa</taxon>
        <taxon>Arthropoda</taxon>
        <taxon>Chelicerata</taxon>
        <taxon>Arachnida</taxon>
        <taxon>Araneae</taxon>
        <taxon>Araneomorphae</taxon>
        <taxon>Entelegynae</taxon>
        <taxon>Araneoidea</taxon>
        <taxon>Araneidae</taxon>
        <taxon>Caerostris</taxon>
    </lineage>
</organism>
<reference evidence="1 2" key="1">
    <citation type="submission" date="2021-06" db="EMBL/GenBank/DDBJ databases">
        <title>Caerostris extrusa draft genome.</title>
        <authorList>
            <person name="Kono N."/>
            <person name="Arakawa K."/>
        </authorList>
    </citation>
    <scope>NUCLEOTIDE SEQUENCE [LARGE SCALE GENOMIC DNA]</scope>
</reference>
<accession>A0AAV4QB74</accession>
<dbReference type="EMBL" id="BPLR01005831">
    <property type="protein sequence ID" value="GIY05351.1"/>
    <property type="molecule type" value="Genomic_DNA"/>
</dbReference>
<dbReference type="Proteomes" id="UP001054945">
    <property type="component" value="Unassembled WGS sequence"/>
</dbReference>
<proteinExistence type="predicted"/>
<comment type="caution">
    <text evidence="1">The sequence shown here is derived from an EMBL/GenBank/DDBJ whole genome shotgun (WGS) entry which is preliminary data.</text>
</comment>
<evidence type="ECO:0008006" key="3">
    <source>
        <dbReference type="Google" id="ProtNLM"/>
    </source>
</evidence>
<evidence type="ECO:0000313" key="1">
    <source>
        <dbReference type="EMBL" id="GIY05351.1"/>
    </source>
</evidence>
<keyword evidence="2" id="KW-1185">Reference proteome</keyword>
<sequence length="119" mass="13749">MTSEKETSGCTKTNNPQLAEAVKHLHKSMHFRRTVFQETQKKQGIIISKTSVKNNGKKWEVYFLGRKPACVVTEEPVREFGSLVQMDVMYDFAHEYFSALLAMWNPSRLYVFLREGAKS</sequence>